<dbReference type="Gene3D" id="2.40.50.100">
    <property type="match status" value="1"/>
</dbReference>
<evidence type="ECO:0000313" key="2">
    <source>
        <dbReference type="Proteomes" id="UP000189733"/>
    </source>
</evidence>
<dbReference type="OrthoDB" id="5430121at2"/>
<evidence type="ECO:0008006" key="3">
    <source>
        <dbReference type="Google" id="ProtNLM"/>
    </source>
</evidence>
<proteinExistence type="predicted"/>
<sequence length="216" mass="24307">MIDVKALLEEMKASPFETVDILAPHTGTVEYAITEPGTKVTGKSGTWNEKSGTVLATLEREKNKKIIEAPLKGEVEKVFLEHSGQFVEQGTKLFTLRHYLTKDEVISHILKKTLHLFHAPEQAKYYFVPEIDTKVKASGSKAVRVHDGMDLFIMSRMKREVSLPYTGEDGLIYAVYFKHNESVAAGEPLIGVCPEDLLPVIQDVINRVQGEWEEHE</sequence>
<dbReference type="InterPro" id="IPR011053">
    <property type="entry name" value="Single_hybrid_motif"/>
</dbReference>
<protein>
    <recommendedName>
        <fullName evidence="3">Biotin-requiring enzyme</fullName>
    </recommendedName>
</protein>
<gene>
    <name evidence="1" type="ORF">SAMN02745702_01879</name>
</gene>
<dbReference type="STRING" id="1121442.SAMN02745702_01879"/>
<dbReference type="EMBL" id="FUYA01000005">
    <property type="protein sequence ID" value="SKA73552.1"/>
    <property type="molecule type" value="Genomic_DNA"/>
</dbReference>
<organism evidence="1 2">
    <name type="scientific">Desulfobaculum bizertense DSM 18034</name>
    <dbReference type="NCBI Taxonomy" id="1121442"/>
    <lineage>
        <taxon>Bacteria</taxon>
        <taxon>Pseudomonadati</taxon>
        <taxon>Thermodesulfobacteriota</taxon>
        <taxon>Desulfovibrionia</taxon>
        <taxon>Desulfovibrionales</taxon>
        <taxon>Desulfovibrionaceae</taxon>
        <taxon>Desulfobaculum</taxon>
    </lineage>
</organism>
<dbReference type="AlphaFoldDB" id="A0A1T4W8E5"/>
<dbReference type="RefSeq" id="WP_078685156.1">
    <property type="nucleotide sequence ID" value="NZ_FUYA01000005.1"/>
</dbReference>
<keyword evidence="2" id="KW-1185">Reference proteome</keyword>
<accession>A0A1T4W8E5</accession>
<name>A0A1T4W8E5_9BACT</name>
<dbReference type="SUPFAM" id="SSF51230">
    <property type="entry name" value="Single hybrid motif"/>
    <property type="match status" value="1"/>
</dbReference>
<reference evidence="1 2" key="1">
    <citation type="submission" date="2017-02" db="EMBL/GenBank/DDBJ databases">
        <authorList>
            <person name="Peterson S.W."/>
        </authorList>
    </citation>
    <scope>NUCLEOTIDE SEQUENCE [LARGE SCALE GENOMIC DNA]</scope>
    <source>
        <strain evidence="1 2">DSM 18034</strain>
    </source>
</reference>
<evidence type="ECO:0000313" key="1">
    <source>
        <dbReference type="EMBL" id="SKA73552.1"/>
    </source>
</evidence>
<dbReference type="Proteomes" id="UP000189733">
    <property type="component" value="Unassembled WGS sequence"/>
</dbReference>